<evidence type="ECO:0000313" key="3">
    <source>
        <dbReference type="EMBL" id="CAB3228886.1"/>
    </source>
</evidence>
<dbReference type="GO" id="GO:0005783">
    <property type="term" value="C:endoplasmic reticulum"/>
    <property type="evidence" value="ECO:0007669"/>
    <property type="project" value="TreeGrafter"/>
</dbReference>
<keyword evidence="2" id="KW-1133">Transmembrane helix</keyword>
<feature type="transmembrane region" description="Helical" evidence="2">
    <location>
        <begin position="336"/>
        <end position="355"/>
    </location>
</feature>
<feature type="compositionally biased region" description="Basic and acidic residues" evidence="1">
    <location>
        <begin position="659"/>
        <end position="681"/>
    </location>
</feature>
<evidence type="ECO:0000313" key="4">
    <source>
        <dbReference type="EMBL" id="CAB3257021.1"/>
    </source>
</evidence>
<dbReference type="PANTHER" id="PTHR21650">
    <property type="entry name" value="MEMBRALIN/KINETOCHORE PROTEIN NUF2"/>
    <property type="match status" value="1"/>
</dbReference>
<name>A0A8S1BBS7_ARCPL</name>
<feature type="compositionally biased region" description="Low complexity" evidence="1">
    <location>
        <begin position="524"/>
        <end position="563"/>
    </location>
</feature>
<dbReference type="GO" id="GO:1904294">
    <property type="term" value="P:positive regulation of ERAD pathway"/>
    <property type="evidence" value="ECO:0007669"/>
    <property type="project" value="TreeGrafter"/>
</dbReference>
<dbReference type="EMBL" id="CADEBC010000590">
    <property type="protein sequence ID" value="CAB3257021.1"/>
    <property type="molecule type" value="Genomic_DNA"/>
</dbReference>
<feature type="compositionally biased region" description="Polar residues" evidence="1">
    <location>
        <begin position="576"/>
        <end position="590"/>
    </location>
</feature>
<sequence length="714" mass="80208">MNRNRNNNPNPLLNVRERLFHALFFKFALAYAFTFPGPVRRFFEFLVLVKALVAFFVLAYIHIAFSRTPTTCLNHVKDSWPRDGILRVEILRNPDQGYTIEQSYAKERKLRKDKEDLNSMLGMLTTEGFINIESSTSDDIDDDDYIRDGTDYGNITRIHDDAEGDSPDKVIATTYLDSGREGGTGEDTDLNATIVSGGDVEPSSSIWEGIMGLVEDIEKDSKVVDESLDESATNDSSKDEDYILEYSLEYGFLRLSPSARLRLKIPVKIVTLDPQRDACFGDKFSRFVLEDFLGYDDLLMASVKVLAEKEDNKGFLRNVITGEHYRFVSMLTTRTSYIAAFFIMLVFTVSISMLLRYAHHQIFVFIVDLLQMLEFNVTVSFPAAPILTVILALVGMEAIMSEFFNDTTTAFYIILIVWIADQYDAICCHTAIAKRHWLRFFYLYHFSFYAYHYRFNGQYSSLALVTSWLFIQHSMLYFFHHYELPVIIQQAQLQQLLLRTHRGMAGMMGLAEIAALASGAAYHDAPGTGTQASPPTTQSTTQTVQNTAQSTTQTSPSVSTAQTNTTHTGDVVSAGTIESNAVESNTSGESPESAFTPRPNQEVRNTDKDSSVASNNDADLKIEEIARRNDVNKVTKVDVGNSATNETDEIIVPSGTNDNHVDVTDVKDETSTLDRRRKEETELNNEVTPLVSNNMKESPERLAPRASPEADDLD</sequence>
<dbReference type="AlphaFoldDB" id="A0A8S1BBS7"/>
<dbReference type="Proteomes" id="UP000494256">
    <property type="component" value="Unassembled WGS sequence"/>
</dbReference>
<feature type="region of interest" description="Disordered" evidence="1">
    <location>
        <begin position="524"/>
        <end position="619"/>
    </location>
</feature>
<dbReference type="EMBL" id="CADEBD010000284">
    <property type="protein sequence ID" value="CAB3228886.1"/>
    <property type="molecule type" value="Genomic_DNA"/>
</dbReference>
<evidence type="ECO:0000256" key="1">
    <source>
        <dbReference type="SAM" id="MobiDB-lite"/>
    </source>
</evidence>
<dbReference type="Pfam" id="PF09746">
    <property type="entry name" value="Membralin"/>
    <property type="match status" value="2"/>
</dbReference>
<feature type="transmembrane region" description="Helical" evidence="2">
    <location>
        <begin position="20"/>
        <end position="39"/>
    </location>
</feature>
<organism evidence="4 5">
    <name type="scientific">Arctia plantaginis</name>
    <name type="common">Wood tiger moth</name>
    <name type="synonym">Phalaena plantaginis</name>
    <dbReference type="NCBI Taxonomy" id="874455"/>
    <lineage>
        <taxon>Eukaryota</taxon>
        <taxon>Metazoa</taxon>
        <taxon>Ecdysozoa</taxon>
        <taxon>Arthropoda</taxon>
        <taxon>Hexapoda</taxon>
        <taxon>Insecta</taxon>
        <taxon>Pterygota</taxon>
        <taxon>Neoptera</taxon>
        <taxon>Endopterygota</taxon>
        <taxon>Lepidoptera</taxon>
        <taxon>Glossata</taxon>
        <taxon>Ditrysia</taxon>
        <taxon>Noctuoidea</taxon>
        <taxon>Erebidae</taxon>
        <taxon>Arctiinae</taxon>
        <taxon>Arctia</taxon>
    </lineage>
</organism>
<proteinExistence type="predicted"/>
<protein>
    <recommendedName>
        <fullName evidence="7">Membralin</fullName>
    </recommendedName>
</protein>
<keyword evidence="5" id="KW-1185">Reference proteome</keyword>
<evidence type="ECO:0008006" key="7">
    <source>
        <dbReference type="Google" id="ProtNLM"/>
    </source>
</evidence>
<accession>A0A8S1BBS7</accession>
<keyword evidence="2" id="KW-0472">Membrane</keyword>
<dbReference type="Proteomes" id="UP000494106">
    <property type="component" value="Unassembled WGS sequence"/>
</dbReference>
<dbReference type="PANTHER" id="PTHR21650:SF4">
    <property type="entry name" value="MEMBRALIN"/>
    <property type="match status" value="1"/>
</dbReference>
<dbReference type="GO" id="GO:0034976">
    <property type="term" value="P:response to endoplasmic reticulum stress"/>
    <property type="evidence" value="ECO:0007669"/>
    <property type="project" value="TreeGrafter"/>
</dbReference>
<evidence type="ECO:0000313" key="5">
    <source>
        <dbReference type="Proteomes" id="UP000494106"/>
    </source>
</evidence>
<comment type="caution">
    <text evidence="4">The sequence shown here is derived from an EMBL/GenBank/DDBJ whole genome shotgun (WGS) entry which is preliminary data.</text>
</comment>
<feature type="transmembrane region" description="Helical" evidence="2">
    <location>
        <begin position="45"/>
        <end position="65"/>
    </location>
</feature>
<feature type="region of interest" description="Disordered" evidence="1">
    <location>
        <begin position="645"/>
        <end position="714"/>
    </location>
</feature>
<feature type="transmembrane region" description="Helical" evidence="2">
    <location>
        <begin position="375"/>
        <end position="396"/>
    </location>
</feature>
<feature type="compositionally biased region" description="Polar residues" evidence="1">
    <location>
        <begin position="684"/>
        <end position="696"/>
    </location>
</feature>
<evidence type="ECO:0000256" key="2">
    <source>
        <dbReference type="SAM" id="Phobius"/>
    </source>
</evidence>
<gene>
    <name evidence="4" type="ORF">APLA_LOCUS15716</name>
    <name evidence="3" type="ORF">APLA_LOCUS3697</name>
</gene>
<dbReference type="OrthoDB" id="6779347at2759"/>
<dbReference type="InterPro" id="IPR019144">
    <property type="entry name" value="Membralin"/>
</dbReference>
<reference evidence="5 6" key="1">
    <citation type="submission" date="2020-04" db="EMBL/GenBank/DDBJ databases">
        <authorList>
            <person name="Wallbank WR R."/>
            <person name="Pardo Diaz C."/>
            <person name="Kozak K."/>
            <person name="Martin S."/>
            <person name="Jiggins C."/>
            <person name="Moest M."/>
            <person name="Warren A I."/>
            <person name="Byers J.R.P. K."/>
            <person name="Montejo-Kovacevich G."/>
            <person name="Yen C E."/>
        </authorList>
    </citation>
    <scope>NUCLEOTIDE SEQUENCE [LARGE SCALE GENOMIC DNA]</scope>
</reference>
<keyword evidence="2" id="KW-0812">Transmembrane</keyword>
<evidence type="ECO:0000313" key="6">
    <source>
        <dbReference type="Proteomes" id="UP000494256"/>
    </source>
</evidence>